<sequence length="230" mass="26526">MRIRPPEFETSICDAKYHVSLTNLPPPTVKSQSPCDSGWSQAPRRQQGHFAAECNRPKRDNRHRRDDKRADDRYKKEERYKRDEEDDERAVDRLISHCLISSRSVVQGERLAYRLMHYSRSSTVSNVLALNASIFTGLADVRKEVQEVNAKVNFMVSCVNDIQKNVEDTKEALSHRLLEFQSQAQENHNILHAQLSELVNYINRGGADKKGESRAEDLNSLRMFKSEIVL</sequence>
<feature type="compositionally biased region" description="Polar residues" evidence="1">
    <location>
        <begin position="29"/>
        <end position="44"/>
    </location>
</feature>
<evidence type="ECO:0000313" key="3">
    <source>
        <dbReference type="Proteomes" id="UP000250235"/>
    </source>
</evidence>
<dbReference type="Proteomes" id="UP000250235">
    <property type="component" value="Unassembled WGS sequence"/>
</dbReference>
<feature type="region of interest" description="Disordered" evidence="1">
    <location>
        <begin position="24"/>
        <end position="86"/>
    </location>
</feature>
<proteinExistence type="predicted"/>
<protein>
    <submittedName>
        <fullName evidence="2">Gamma response protein isoform 1</fullName>
    </submittedName>
</protein>
<reference evidence="2 3" key="1">
    <citation type="journal article" date="2015" name="Proc. Natl. Acad. Sci. U.S.A.">
        <title>The resurrection genome of Boea hygrometrica: A blueprint for survival of dehydration.</title>
        <authorList>
            <person name="Xiao L."/>
            <person name="Yang G."/>
            <person name="Zhang L."/>
            <person name="Yang X."/>
            <person name="Zhao S."/>
            <person name="Ji Z."/>
            <person name="Zhou Q."/>
            <person name="Hu M."/>
            <person name="Wang Y."/>
            <person name="Chen M."/>
            <person name="Xu Y."/>
            <person name="Jin H."/>
            <person name="Xiao X."/>
            <person name="Hu G."/>
            <person name="Bao F."/>
            <person name="Hu Y."/>
            <person name="Wan P."/>
            <person name="Li L."/>
            <person name="Deng X."/>
            <person name="Kuang T."/>
            <person name="Xiang C."/>
            <person name="Zhu J.K."/>
            <person name="Oliver M.J."/>
            <person name="He Y."/>
        </authorList>
    </citation>
    <scope>NUCLEOTIDE SEQUENCE [LARGE SCALE GENOMIC DNA]</scope>
    <source>
        <strain evidence="3">cv. XS01</strain>
    </source>
</reference>
<accession>A0A2Z7D944</accession>
<evidence type="ECO:0000313" key="2">
    <source>
        <dbReference type="EMBL" id="KZV53586.1"/>
    </source>
</evidence>
<dbReference type="AlphaFoldDB" id="A0A2Z7D944"/>
<feature type="compositionally biased region" description="Basic and acidic residues" evidence="1">
    <location>
        <begin position="55"/>
        <end position="83"/>
    </location>
</feature>
<evidence type="ECO:0000256" key="1">
    <source>
        <dbReference type="SAM" id="MobiDB-lite"/>
    </source>
</evidence>
<organism evidence="2 3">
    <name type="scientific">Dorcoceras hygrometricum</name>
    <dbReference type="NCBI Taxonomy" id="472368"/>
    <lineage>
        <taxon>Eukaryota</taxon>
        <taxon>Viridiplantae</taxon>
        <taxon>Streptophyta</taxon>
        <taxon>Embryophyta</taxon>
        <taxon>Tracheophyta</taxon>
        <taxon>Spermatophyta</taxon>
        <taxon>Magnoliopsida</taxon>
        <taxon>eudicotyledons</taxon>
        <taxon>Gunneridae</taxon>
        <taxon>Pentapetalae</taxon>
        <taxon>asterids</taxon>
        <taxon>lamiids</taxon>
        <taxon>Lamiales</taxon>
        <taxon>Gesneriaceae</taxon>
        <taxon>Didymocarpoideae</taxon>
        <taxon>Trichosporeae</taxon>
        <taxon>Loxocarpinae</taxon>
        <taxon>Dorcoceras</taxon>
    </lineage>
</organism>
<gene>
    <name evidence="2" type="ORF">F511_40121</name>
</gene>
<name>A0A2Z7D944_9LAMI</name>
<keyword evidence="3" id="KW-1185">Reference proteome</keyword>
<dbReference type="EMBL" id="KQ990161">
    <property type="protein sequence ID" value="KZV53586.1"/>
    <property type="molecule type" value="Genomic_DNA"/>
</dbReference>